<gene>
    <name evidence="6" type="ORF">JIG36_20270</name>
</gene>
<dbReference type="InterPro" id="IPR058240">
    <property type="entry name" value="rSAM_sf"/>
</dbReference>
<dbReference type="Pfam" id="PF04055">
    <property type="entry name" value="Radical_SAM"/>
    <property type="match status" value="1"/>
</dbReference>
<keyword evidence="7" id="KW-1185">Reference proteome</keyword>
<organism evidence="6 7">
    <name type="scientific">Paractinoplanes ovalisporus</name>
    <dbReference type="NCBI Taxonomy" id="2810368"/>
    <lineage>
        <taxon>Bacteria</taxon>
        <taxon>Bacillati</taxon>
        <taxon>Actinomycetota</taxon>
        <taxon>Actinomycetes</taxon>
        <taxon>Micromonosporales</taxon>
        <taxon>Micromonosporaceae</taxon>
        <taxon>Paractinoplanes</taxon>
    </lineage>
</organism>
<dbReference type="InterPro" id="IPR026335">
    <property type="entry name" value="rSAM_SPASM_FxsB"/>
</dbReference>
<keyword evidence="1" id="KW-0949">S-adenosyl-L-methionine</keyword>
<sequence>MPVADDVRAAHRRAAPWPYAELDIAALRAGGHEPVPFRELVLKIHQRCNLACDYCYVYEHADQSWRERPRTMPDEVRDAALDRFAAHARRHRLDRVRIVLHGGEPLLYGADRIAGLVTAAREVFPAGCQVEFGMQTNGVLLTEATVATLVRLGVAVGVSVDGTRADHDRHRRMPNGRGSFTAVERALELLRRPGNRRAYAGLLCTVAAETDPIACYEQLMSFEPPAVDLLLPHANWDNPPSRAHAGWLIAFFDRWYADRSPTRIRLFDDTINLVLGGASRSEQIGLSPSGVLVVESDGAIEQVDALKSAYPGACATGLNVRTDSFDAALDDPGIVARQIGPLALSDECRACPAMAFCGGGHYVHRYRAGAGFRAPSVYCADLRVFVRHVYDRIRADLFSRTGSQP</sequence>
<proteinExistence type="predicted"/>
<evidence type="ECO:0000259" key="5">
    <source>
        <dbReference type="PROSITE" id="PS51918"/>
    </source>
</evidence>
<evidence type="ECO:0000256" key="1">
    <source>
        <dbReference type="ARBA" id="ARBA00022691"/>
    </source>
</evidence>
<dbReference type="InterPro" id="IPR023867">
    <property type="entry name" value="Sulphatase_maturase_rSAM"/>
</dbReference>
<dbReference type="CDD" id="cd01335">
    <property type="entry name" value="Radical_SAM"/>
    <property type="match status" value="1"/>
</dbReference>
<keyword evidence="3" id="KW-0408">Iron</keyword>
<dbReference type="InterPro" id="IPR007197">
    <property type="entry name" value="rSAM"/>
</dbReference>
<dbReference type="PANTHER" id="PTHR43273">
    <property type="entry name" value="ANAEROBIC SULFATASE-MATURATING ENZYME HOMOLOG ASLB-RELATED"/>
    <property type="match status" value="1"/>
</dbReference>
<evidence type="ECO:0000313" key="7">
    <source>
        <dbReference type="Proteomes" id="UP000632138"/>
    </source>
</evidence>
<dbReference type="SFLD" id="SFLDS00029">
    <property type="entry name" value="Radical_SAM"/>
    <property type="match status" value="1"/>
</dbReference>
<dbReference type="SFLD" id="SFLDG01067">
    <property type="entry name" value="SPASM/twitch_domain_containing"/>
    <property type="match status" value="1"/>
</dbReference>
<dbReference type="Gene3D" id="3.20.20.70">
    <property type="entry name" value="Aldolase class I"/>
    <property type="match status" value="1"/>
</dbReference>
<dbReference type="NCBIfam" id="TIGR04269">
    <property type="entry name" value="SAM_SPASM_FxsB"/>
    <property type="match status" value="1"/>
</dbReference>
<keyword evidence="4" id="KW-0411">Iron-sulfur</keyword>
<dbReference type="RefSeq" id="WP_203377924.1">
    <property type="nucleotide sequence ID" value="NZ_JAENHP010000006.1"/>
</dbReference>
<dbReference type="InterPro" id="IPR013785">
    <property type="entry name" value="Aldolase_TIM"/>
</dbReference>
<dbReference type="EMBL" id="JAENHP010000006">
    <property type="protein sequence ID" value="MBM2617896.1"/>
    <property type="molecule type" value="Genomic_DNA"/>
</dbReference>
<dbReference type="Proteomes" id="UP000632138">
    <property type="component" value="Unassembled WGS sequence"/>
</dbReference>
<reference evidence="6 7" key="1">
    <citation type="submission" date="2021-01" db="EMBL/GenBank/DDBJ databases">
        <title>Actinoplanes sp. nov. LDG1-06 isolated from lichen.</title>
        <authorList>
            <person name="Saeng-In P."/>
            <person name="Phongsopitanun W."/>
            <person name="Kanchanasin P."/>
            <person name="Yuki M."/>
            <person name="Kudo T."/>
            <person name="Ohkuma M."/>
            <person name="Tanasupawat S."/>
        </authorList>
    </citation>
    <scope>NUCLEOTIDE SEQUENCE [LARGE SCALE GENOMIC DNA]</scope>
    <source>
        <strain evidence="6 7">LDG1-06</strain>
    </source>
</reference>
<feature type="domain" description="Radical SAM core" evidence="5">
    <location>
        <begin position="34"/>
        <end position="278"/>
    </location>
</feature>
<accession>A0ABS2ADL0</accession>
<dbReference type="SFLD" id="SFLDG01072">
    <property type="entry name" value="dehydrogenase_like"/>
    <property type="match status" value="1"/>
</dbReference>
<name>A0ABS2ADL0_9ACTN</name>
<evidence type="ECO:0000256" key="3">
    <source>
        <dbReference type="ARBA" id="ARBA00023004"/>
    </source>
</evidence>
<keyword evidence="2" id="KW-0479">Metal-binding</keyword>
<dbReference type="SUPFAM" id="SSF102114">
    <property type="entry name" value="Radical SAM enzymes"/>
    <property type="match status" value="1"/>
</dbReference>
<evidence type="ECO:0000256" key="2">
    <source>
        <dbReference type="ARBA" id="ARBA00022723"/>
    </source>
</evidence>
<evidence type="ECO:0000256" key="4">
    <source>
        <dbReference type="ARBA" id="ARBA00023014"/>
    </source>
</evidence>
<dbReference type="SFLD" id="SFLDG01386">
    <property type="entry name" value="main_SPASM_domain-containing"/>
    <property type="match status" value="1"/>
</dbReference>
<protein>
    <submittedName>
        <fullName evidence="6">FxsB family radical SAM/SPASM domain protein</fullName>
    </submittedName>
</protein>
<evidence type="ECO:0000313" key="6">
    <source>
        <dbReference type="EMBL" id="MBM2617896.1"/>
    </source>
</evidence>
<dbReference type="PANTHER" id="PTHR43273:SF8">
    <property type="entry name" value="RADICAL SAM DOMAIN PROTEIN"/>
    <property type="match status" value="1"/>
</dbReference>
<comment type="caution">
    <text evidence="6">The sequence shown here is derived from an EMBL/GenBank/DDBJ whole genome shotgun (WGS) entry which is preliminary data.</text>
</comment>
<dbReference type="PROSITE" id="PS51918">
    <property type="entry name" value="RADICAL_SAM"/>
    <property type="match status" value="1"/>
</dbReference>